<gene>
    <name evidence="2" type="ORF">NITHO_2280003</name>
</gene>
<protein>
    <submittedName>
        <fullName evidence="2">Uncharacterized protein</fullName>
    </submittedName>
</protein>
<keyword evidence="3" id="KW-1185">Reference proteome</keyword>
<evidence type="ECO:0000313" key="2">
    <source>
        <dbReference type="EMBL" id="CCF83410.1"/>
    </source>
</evidence>
<organism evidence="2 3">
    <name type="scientific">Nitrolancea hollandica Lb</name>
    <dbReference type="NCBI Taxonomy" id="1129897"/>
    <lineage>
        <taxon>Bacteria</taxon>
        <taxon>Pseudomonadati</taxon>
        <taxon>Thermomicrobiota</taxon>
        <taxon>Thermomicrobia</taxon>
        <taxon>Sphaerobacterales</taxon>
        <taxon>Sphaerobacterineae</taxon>
        <taxon>Sphaerobacteraceae</taxon>
        <taxon>Nitrolancea</taxon>
    </lineage>
</organism>
<dbReference type="RefSeq" id="WP_008476552.1">
    <property type="nucleotide sequence ID" value="NZ_CAGS01000144.1"/>
</dbReference>
<name>I4EFE8_9BACT</name>
<proteinExistence type="predicted"/>
<dbReference type="EMBL" id="CAGS01000144">
    <property type="protein sequence ID" value="CCF83410.1"/>
    <property type="molecule type" value="Genomic_DNA"/>
</dbReference>
<accession>I4EFE8</accession>
<feature type="region of interest" description="Disordered" evidence="1">
    <location>
        <begin position="52"/>
        <end position="82"/>
    </location>
</feature>
<dbReference type="OrthoDB" id="164083at2"/>
<dbReference type="Proteomes" id="UP000004221">
    <property type="component" value="Unassembled WGS sequence"/>
</dbReference>
<evidence type="ECO:0000313" key="3">
    <source>
        <dbReference type="Proteomes" id="UP000004221"/>
    </source>
</evidence>
<evidence type="ECO:0000256" key="1">
    <source>
        <dbReference type="SAM" id="MobiDB-lite"/>
    </source>
</evidence>
<comment type="caution">
    <text evidence="2">The sequence shown here is derived from an EMBL/GenBank/DDBJ whole genome shotgun (WGS) entry which is preliminary data.</text>
</comment>
<sequence>MSFDFRDIRPAMDVYTLDNAYLGTVLGILPGPVTPVEGQVPEDAQQSSAISGEMLGPAPTEEIGNKGPVSQSARERYAVSPHTARPIGEGALRVGRWGGLLGRRTIPMDAVQTVSLERVVLRLTRHQVGE</sequence>
<reference evidence="2 3" key="1">
    <citation type="journal article" date="2012" name="ISME J.">
        <title>Nitrification expanded: discovery, physiology and genomics of a nitrite-oxidizing bacterium from the phylum Chloroflexi.</title>
        <authorList>
            <person name="Sorokin D.Y."/>
            <person name="Lucker S."/>
            <person name="Vejmelkova D."/>
            <person name="Kostrikina N.A."/>
            <person name="Kleerebezem R."/>
            <person name="Rijpstra W.I."/>
            <person name="Damste J.S."/>
            <person name="Le Paslier D."/>
            <person name="Muyzer G."/>
            <person name="Wagner M."/>
            <person name="van Loosdrecht M.C."/>
            <person name="Daims H."/>
        </authorList>
    </citation>
    <scope>NUCLEOTIDE SEQUENCE [LARGE SCALE GENOMIC DNA]</scope>
    <source>
        <strain evidence="3">none</strain>
    </source>
</reference>
<dbReference type="AlphaFoldDB" id="I4EFE8"/>